<accession>A0A6N2UEG5</accession>
<reference evidence="1" key="1">
    <citation type="submission" date="2019-11" db="EMBL/GenBank/DDBJ databases">
        <authorList>
            <person name="Feng L."/>
        </authorList>
    </citation>
    <scope>NUCLEOTIDE SEQUENCE</scope>
    <source>
        <strain evidence="1">CAmalonaticusLFYP1</strain>
    </source>
</reference>
<sequence length="74" mass="8394">MKVVISNGIHASTAFALYNTFTSAVGSQRIDWLVLRSAMNDKRRSEAPENSLSEEILFINYTMKYLLVIGLYFS</sequence>
<dbReference type="EMBL" id="CACRTI010000004">
    <property type="protein sequence ID" value="VYT16784.1"/>
    <property type="molecule type" value="Genomic_DNA"/>
</dbReference>
<evidence type="ECO:0000313" key="1">
    <source>
        <dbReference type="EMBL" id="VYT16784.1"/>
    </source>
</evidence>
<name>A0A6N2UEG5_CITAM</name>
<protein>
    <submittedName>
        <fullName evidence="1">Uncharacterized protein</fullName>
    </submittedName>
</protein>
<proteinExistence type="predicted"/>
<gene>
    <name evidence="1" type="ORF">CALFYP1_03049</name>
</gene>
<dbReference type="AlphaFoldDB" id="A0A6N2UEG5"/>
<organism evidence="1">
    <name type="scientific">Citrobacter amalonaticus</name>
    <dbReference type="NCBI Taxonomy" id="35703"/>
    <lineage>
        <taxon>Bacteria</taxon>
        <taxon>Pseudomonadati</taxon>
        <taxon>Pseudomonadota</taxon>
        <taxon>Gammaproteobacteria</taxon>
        <taxon>Enterobacterales</taxon>
        <taxon>Enterobacteriaceae</taxon>
        <taxon>Citrobacter</taxon>
    </lineage>
</organism>